<dbReference type="Gene3D" id="3.40.470.10">
    <property type="entry name" value="Uracil-DNA glycosylase-like domain"/>
    <property type="match status" value="1"/>
</dbReference>
<dbReference type="EMBL" id="JAEANY010000002">
    <property type="protein sequence ID" value="MBH5322783.1"/>
    <property type="molecule type" value="Genomic_DNA"/>
</dbReference>
<dbReference type="RefSeq" id="WP_197921459.1">
    <property type="nucleotide sequence ID" value="NZ_CAWPTA010000007.1"/>
</dbReference>
<dbReference type="InterPro" id="IPR036895">
    <property type="entry name" value="Uracil-DNA_glycosylase-like_sf"/>
</dbReference>
<protein>
    <recommendedName>
        <fullName evidence="2">Uracil-DNA glycosylase-like domain-containing protein</fullName>
    </recommendedName>
</protein>
<dbReference type="SUPFAM" id="SSF52141">
    <property type="entry name" value="Uracil-DNA glycosylase-like"/>
    <property type="match status" value="1"/>
</dbReference>
<keyword evidence="4" id="KW-1185">Reference proteome</keyword>
<dbReference type="InterPro" id="IPR005122">
    <property type="entry name" value="Uracil-DNA_glycosylase-like"/>
</dbReference>
<feature type="domain" description="Uracil-DNA glycosylase-like" evidence="2">
    <location>
        <begin position="100"/>
        <end position="235"/>
    </location>
</feature>
<name>A0ABS0N482_9SPHN</name>
<organism evidence="3 4">
    <name type="scientific">Aurantiacibacter sediminis</name>
    <dbReference type="NCBI Taxonomy" id="2793064"/>
    <lineage>
        <taxon>Bacteria</taxon>
        <taxon>Pseudomonadati</taxon>
        <taxon>Pseudomonadota</taxon>
        <taxon>Alphaproteobacteria</taxon>
        <taxon>Sphingomonadales</taxon>
        <taxon>Erythrobacteraceae</taxon>
        <taxon>Aurantiacibacter</taxon>
    </lineage>
</organism>
<evidence type="ECO:0000256" key="1">
    <source>
        <dbReference type="SAM" id="MobiDB-lite"/>
    </source>
</evidence>
<evidence type="ECO:0000313" key="3">
    <source>
        <dbReference type="EMBL" id="MBH5322783.1"/>
    </source>
</evidence>
<gene>
    <name evidence="3" type="ORF">I5L03_09305</name>
</gene>
<comment type="caution">
    <text evidence="3">The sequence shown here is derived from an EMBL/GenBank/DDBJ whole genome shotgun (WGS) entry which is preliminary data.</text>
</comment>
<evidence type="ECO:0000259" key="2">
    <source>
        <dbReference type="Pfam" id="PF03167"/>
    </source>
</evidence>
<feature type="region of interest" description="Disordered" evidence="1">
    <location>
        <begin position="28"/>
        <end position="63"/>
    </location>
</feature>
<dbReference type="Proteomes" id="UP000602442">
    <property type="component" value="Unassembled WGS sequence"/>
</dbReference>
<evidence type="ECO:0000313" key="4">
    <source>
        <dbReference type="Proteomes" id="UP000602442"/>
    </source>
</evidence>
<reference evidence="3 4" key="1">
    <citation type="submission" date="2020-11" db="EMBL/GenBank/DDBJ databases">
        <title>Erythrobacter sediminis sp. nov., a marine bacterium from a tidal flat of Garorim Bay.</title>
        <authorList>
            <person name="Kim D."/>
            <person name="Yoo Y."/>
            <person name="Kim J.-J."/>
        </authorList>
    </citation>
    <scope>NUCLEOTIDE SEQUENCE [LARGE SCALE GENOMIC DNA]</scope>
    <source>
        <strain evidence="3 4">JGD-13</strain>
    </source>
</reference>
<accession>A0ABS0N482</accession>
<sequence length="242" mass="26422">MQNHAEKSLADDYAAALDWWRDAGVDSDFEDEPQNWLAEAEPERPKVTKPSNAENETRDSPLAPAIAVADIPGDLEAFQSWWTSPETPLPAASGARVAPRGTVNAKLMILSTMPEAQDTDMLFGGRDGALLSNILKSLSIDVSAAYFASALPSHMPLPDWDSFSALGLGEVLHRHIALASPRRVLVMGNKLPMLLGHDASALPEEFTDCGGIPALATFAPERLLDHPRQSTRLWKRLLYWTS</sequence>
<proteinExistence type="predicted"/>
<dbReference type="Pfam" id="PF03167">
    <property type="entry name" value="UDG"/>
    <property type="match status" value="1"/>
</dbReference>